<evidence type="ECO:0000313" key="2">
    <source>
        <dbReference type="EMBL" id="OHB11524.1"/>
    </source>
</evidence>
<protein>
    <recommendedName>
        <fullName evidence="1">D-alanyl-D-alanine carboxypeptidase-like core domain-containing protein</fullName>
    </recommendedName>
</protein>
<dbReference type="Proteomes" id="UP000177202">
    <property type="component" value="Unassembled WGS sequence"/>
</dbReference>
<dbReference type="AlphaFoldDB" id="A0A1G2UQ82"/>
<feature type="domain" description="D-alanyl-D-alanine carboxypeptidase-like core" evidence="1">
    <location>
        <begin position="3"/>
        <end position="101"/>
    </location>
</feature>
<dbReference type="STRING" id="1802772.A3H60_01405"/>
<dbReference type="InterPro" id="IPR052179">
    <property type="entry name" value="DD-CPase-like"/>
</dbReference>
<proteinExistence type="predicted"/>
<accession>A0A1G2UQ82</accession>
<evidence type="ECO:0000313" key="3">
    <source>
        <dbReference type="Proteomes" id="UP000177202"/>
    </source>
</evidence>
<sequence>MLIASAFRSFETQASLKSEYRVVYGAGTANQFSADQGYSEHQLGTAMDFTTPSVGGAFSKFPADPAYDWLQDNAHKYGFVLSYPENNSYYKFEPWHWRFVGVALATFLHGEGKYFYDLDQREIDTYLIKLFD</sequence>
<dbReference type="InterPro" id="IPR003709">
    <property type="entry name" value="VanY-like_core_dom"/>
</dbReference>
<dbReference type="PANTHER" id="PTHR34385:SF1">
    <property type="entry name" value="PEPTIDOGLYCAN L-ALANYL-D-GLUTAMATE ENDOPEPTIDASE CWLK"/>
    <property type="match status" value="1"/>
</dbReference>
<organism evidence="2 3">
    <name type="scientific">Candidatus Zambryskibacteria bacterium RIFCSPLOWO2_02_FULL_44_12b</name>
    <dbReference type="NCBI Taxonomy" id="1802772"/>
    <lineage>
        <taxon>Bacteria</taxon>
        <taxon>Candidatus Zambryskiibacteriota</taxon>
    </lineage>
</organism>
<evidence type="ECO:0000259" key="1">
    <source>
        <dbReference type="Pfam" id="PF02557"/>
    </source>
</evidence>
<dbReference type="CDD" id="cd14852">
    <property type="entry name" value="LD-carboxypeptidase"/>
    <property type="match status" value="1"/>
</dbReference>
<name>A0A1G2UQ82_9BACT</name>
<gene>
    <name evidence="2" type="ORF">A3H60_01405</name>
</gene>
<dbReference type="InterPro" id="IPR058193">
    <property type="entry name" value="VanY/YodJ_core_dom"/>
</dbReference>
<dbReference type="SUPFAM" id="SSF55166">
    <property type="entry name" value="Hedgehog/DD-peptidase"/>
    <property type="match status" value="1"/>
</dbReference>
<reference evidence="2 3" key="1">
    <citation type="journal article" date="2016" name="Nat. Commun.">
        <title>Thousands of microbial genomes shed light on interconnected biogeochemical processes in an aquifer system.</title>
        <authorList>
            <person name="Anantharaman K."/>
            <person name="Brown C.T."/>
            <person name="Hug L.A."/>
            <person name="Sharon I."/>
            <person name="Castelle C.J."/>
            <person name="Probst A.J."/>
            <person name="Thomas B.C."/>
            <person name="Singh A."/>
            <person name="Wilkins M.J."/>
            <person name="Karaoz U."/>
            <person name="Brodie E.L."/>
            <person name="Williams K.H."/>
            <person name="Hubbard S.S."/>
            <person name="Banfield J.F."/>
        </authorList>
    </citation>
    <scope>NUCLEOTIDE SEQUENCE [LARGE SCALE GENOMIC DNA]</scope>
</reference>
<dbReference type="Gene3D" id="3.30.1380.10">
    <property type="match status" value="1"/>
</dbReference>
<dbReference type="InterPro" id="IPR009045">
    <property type="entry name" value="Zn_M74/Hedgehog-like"/>
</dbReference>
<dbReference type="PANTHER" id="PTHR34385">
    <property type="entry name" value="D-ALANYL-D-ALANINE CARBOXYPEPTIDASE"/>
    <property type="match status" value="1"/>
</dbReference>
<comment type="caution">
    <text evidence="2">The sequence shown here is derived from an EMBL/GenBank/DDBJ whole genome shotgun (WGS) entry which is preliminary data.</text>
</comment>
<dbReference type="GO" id="GO:0008233">
    <property type="term" value="F:peptidase activity"/>
    <property type="evidence" value="ECO:0007669"/>
    <property type="project" value="InterPro"/>
</dbReference>
<dbReference type="GO" id="GO:0006508">
    <property type="term" value="P:proteolysis"/>
    <property type="evidence" value="ECO:0007669"/>
    <property type="project" value="InterPro"/>
</dbReference>
<dbReference type="Pfam" id="PF02557">
    <property type="entry name" value="VanY"/>
    <property type="match status" value="1"/>
</dbReference>
<dbReference type="EMBL" id="MHWP01000001">
    <property type="protein sequence ID" value="OHB11524.1"/>
    <property type="molecule type" value="Genomic_DNA"/>
</dbReference>